<evidence type="ECO:0000313" key="2">
    <source>
        <dbReference type="EMBL" id="HEB48609.1"/>
    </source>
</evidence>
<gene>
    <name evidence="2" type="ORF">ENP77_02290</name>
</gene>
<dbReference type="AlphaFoldDB" id="A0A7C1NZU5"/>
<dbReference type="EMBL" id="DSKP01000079">
    <property type="protein sequence ID" value="HEB48609.1"/>
    <property type="molecule type" value="Genomic_DNA"/>
</dbReference>
<keyword evidence="1" id="KW-1133">Transmembrane helix</keyword>
<name>A0A7C1NZU5_THEPE</name>
<proteinExistence type="predicted"/>
<feature type="transmembrane region" description="Helical" evidence="1">
    <location>
        <begin position="65"/>
        <end position="83"/>
    </location>
</feature>
<feature type="transmembrane region" description="Helical" evidence="1">
    <location>
        <begin position="6"/>
        <end position="24"/>
    </location>
</feature>
<keyword evidence="1" id="KW-0812">Transmembrane</keyword>
<evidence type="ECO:0000256" key="1">
    <source>
        <dbReference type="SAM" id="Phobius"/>
    </source>
</evidence>
<feature type="transmembrane region" description="Helical" evidence="1">
    <location>
        <begin position="95"/>
        <end position="114"/>
    </location>
</feature>
<keyword evidence="1" id="KW-0472">Membrane</keyword>
<feature type="transmembrane region" description="Helical" evidence="1">
    <location>
        <begin position="120"/>
        <end position="139"/>
    </location>
</feature>
<feature type="transmembrane region" description="Helical" evidence="1">
    <location>
        <begin position="31"/>
        <end position="53"/>
    </location>
</feature>
<comment type="caution">
    <text evidence="2">The sequence shown here is derived from an EMBL/GenBank/DDBJ whole genome shotgun (WGS) entry which is preliminary data.</text>
</comment>
<protein>
    <submittedName>
        <fullName evidence="2">Uncharacterized protein</fullName>
    </submittedName>
</protein>
<reference evidence="2" key="1">
    <citation type="journal article" date="2020" name="mSystems">
        <title>Genome- and Community-Level Interaction Insights into Carbon Utilization and Element Cycling Functions of Hydrothermarchaeota in Hydrothermal Sediment.</title>
        <authorList>
            <person name="Zhou Z."/>
            <person name="Liu Y."/>
            <person name="Xu W."/>
            <person name="Pan J."/>
            <person name="Luo Z.H."/>
            <person name="Li M."/>
        </authorList>
    </citation>
    <scope>NUCLEOTIDE SEQUENCE [LARGE SCALE GENOMIC DNA]</scope>
    <source>
        <strain evidence="2">SpSt-25</strain>
    </source>
</reference>
<organism evidence="2">
    <name type="scientific">Thermofilum pendens</name>
    <dbReference type="NCBI Taxonomy" id="2269"/>
    <lineage>
        <taxon>Archaea</taxon>
        <taxon>Thermoproteota</taxon>
        <taxon>Thermoprotei</taxon>
        <taxon>Thermofilales</taxon>
        <taxon>Thermofilaceae</taxon>
        <taxon>Thermofilum</taxon>
    </lineage>
</organism>
<sequence length="233" mass="26339">MYEDLVFAEAIYFFFLVFSYLLIVSDYKRSGLMLALLSLLPPAFASAKYYMFFVELAYGFFQRNLWAYALLGVFTFFVLLDFFHGLDVCRDAESFCIYMAFGGAALGSVLLLFLAASGGLAIAFSGFHWVVTVSIYTLALKAGRSAERAPLVLSRLKNACLRGDVPSAIRGLRELSTMLERTGRGGRVKEEVDIFLGKLEYYWGTNRYEEARKMLKKIADRVNTWEAMLRVNG</sequence>
<accession>A0A7C1NZU5</accession>